<dbReference type="Pfam" id="PF02301">
    <property type="entry name" value="HORMA"/>
    <property type="match status" value="1"/>
</dbReference>
<evidence type="ECO:0000313" key="8">
    <source>
        <dbReference type="Proteomes" id="UP000887569"/>
    </source>
</evidence>
<dbReference type="Gene3D" id="3.30.900.10">
    <property type="entry name" value="HORMA domain"/>
    <property type="match status" value="1"/>
</dbReference>
<dbReference type="WBParaSite" id="PgR064_g021_t02">
    <property type="protein sequence ID" value="PgR064_g021_t02"/>
    <property type="gene ID" value="PgR064_g021"/>
</dbReference>
<evidence type="ECO:0000313" key="9">
    <source>
        <dbReference type="WBParaSite" id="PgR064_g021_t02"/>
    </source>
</evidence>
<evidence type="ECO:0000256" key="6">
    <source>
        <dbReference type="SAM" id="MobiDB-lite"/>
    </source>
</evidence>
<organism evidence="8 9">
    <name type="scientific">Parascaris univalens</name>
    <name type="common">Nematode worm</name>
    <dbReference type="NCBI Taxonomy" id="6257"/>
    <lineage>
        <taxon>Eukaryota</taxon>
        <taxon>Metazoa</taxon>
        <taxon>Ecdysozoa</taxon>
        <taxon>Nematoda</taxon>
        <taxon>Chromadorea</taxon>
        <taxon>Rhabditida</taxon>
        <taxon>Spirurina</taxon>
        <taxon>Ascaridomorpha</taxon>
        <taxon>Ascaridoidea</taxon>
        <taxon>Ascarididae</taxon>
        <taxon>Parascaris</taxon>
    </lineage>
</organism>
<evidence type="ECO:0000256" key="4">
    <source>
        <dbReference type="ARBA" id="ARBA00023242"/>
    </source>
</evidence>
<keyword evidence="8" id="KW-1185">Reference proteome</keyword>
<dbReference type="PROSITE" id="PS50815">
    <property type="entry name" value="HORMA"/>
    <property type="match status" value="1"/>
</dbReference>
<evidence type="ECO:0000256" key="5">
    <source>
        <dbReference type="ARBA" id="ARBA00023254"/>
    </source>
</evidence>
<feature type="region of interest" description="Disordered" evidence="6">
    <location>
        <begin position="247"/>
        <end position="296"/>
    </location>
</feature>
<dbReference type="InterPro" id="IPR003511">
    <property type="entry name" value="HORMA_dom"/>
</dbReference>
<dbReference type="Proteomes" id="UP000887569">
    <property type="component" value="Unplaced"/>
</dbReference>
<dbReference type="AlphaFoldDB" id="A0A915BWS8"/>
<feature type="compositionally biased region" description="Basic and acidic residues" evidence="6">
    <location>
        <begin position="435"/>
        <end position="456"/>
    </location>
</feature>
<feature type="compositionally biased region" description="Basic and acidic residues" evidence="6">
    <location>
        <begin position="253"/>
        <end position="287"/>
    </location>
</feature>
<dbReference type="PANTHER" id="PTHR48225">
    <property type="entry name" value="HORMA DOMAIN-CONTAINING PROTEIN 1"/>
    <property type="match status" value="1"/>
</dbReference>
<dbReference type="GO" id="GO:0051321">
    <property type="term" value="P:meiotic cell cycle"/>
    <property type="evidence" value="ECO:0007669"/>
    <property type="project" value="UniProtKB-KW"/>
</dbReference>
<sequence length="511" mass="57411">MQQLINPKTSGVEAKDVTWWERTTVEDESEDDSTKVVRGVLSLLISQIFYHRRLLSPKHFASVRISKVKAPVLADETKQGKSFWRMMDSILDAIQKRYLYQIIVVLADKDRKDIGVFEVYKFIIRYADDGCRIVIRGSDGQSLGVLTYKGKKEMRRQVAALLLDIHALTTSFKDLPECTVPLVKLRYYSNTPLDYEPLGFRRADSWYRFDRKPDDFYLGSFQSKILRCSIKAESLFSPSSTTLPSASHFFKTQQKDSVTKSMHEDTEQRGHKQERTSVDDPGSHDQHQSSGTVKAKETMVFASSVRSATEIPRGPQRSTSGGCDKFHSSLGTLIKTWDDAEEVLAGNLVICERKHDDATTTGHSVWRAEQQDSRMTVESMRHGLHLLLKGSIQKRGAAIDIASDKSAFDWTGAVDSLVSQYISPLGSSANSLRTEIGDKRNEDQGASRNDKGDAFQKHIHGSSDSIFLSSSSSVMPAEPTKGDLNGELQPRKKRKVSRMSCPRFQVPSNRS</sequence>
<dbReference type="InterPro" id="IPR036570">
    <property type="entry name" value="HORMA_dom_sf"/>
</dbReference>
<name>A0A915BWS8_PARUN</name>
<keyword evidence="3" id="KW-0158">Chromosome</keyword>
<evidence type="ECO:0000256" key="3">
    <source>
        <dbReference type="ARBA" id="ARBA00022454"/>
    </source>
</evidence>
<protein>
    <submittedName>
        <fullName evidence="9">HORMA domain-containing protein</fullName>
    </submittedName>
</protein>
<dbReference type="PANTHER" id="PTHR48225:SF7">
    <property type="entry name" value="MEIOSIS-SPECIFIC PROTEIN HOP1"/>
    <property type="match status" value="1"/>
</dbReference>
<comment type="subcellular location">
    <subcellularLocation>
        <location evidence="2">Chromosome</location>
    </subcellularLocation>
    <subcellularLocation>
        <location evidence="1">Nucleus</location>
    </subcellularLocation>
</comment>
<reference evidence="9" key="1">
    <citation type="submission" date="2022-11" db="UniProtKB">
        <authorList>
            <consortium name="WormBaseParasite"/>
        </authorList>
    </citation>
    <scope>IDENTIFICATION</scope>
</reference>
<dbReference type="SUPFAM" id="SSF56019">
    <property type="entry name" value="The spindle assembly checkpoint protein mad2"/>
    <property type="match status" value="1"/>
</dbReference>
<feature type="region of interest" description="Disordered" evidence="6">
    <location>
        <begin position="429"/>
        <end position="511"/>
    </location>
</feature>
<dbReference type="GO" id="GO:0005634">
    <property type="term" value="C:nucleus"/>
    <property type="evidence" value="ECO:0007669"/>
    <property type="project" value="UniProtKB-SubCell"/>
</dbReference>
<evidence type="ECO:0000259" key="7">
    <source>
        <dbReference type="PROSITE" id="PS50815"/>
    </source>
</evidence>
<keyword evidence="5" id="KW-0469">Meiosis</keyword>
<dbReference type="GO" id="GO:0005694">
    <property type="term" value="C:chromosome"/>
    <property type="evidence" value="ECO:0007669"/>
    <property type="project" value="UniProtKB-SubCell"/>
</dbReference>
<accession>A0A915BWS8</accession>
<proteinExistence type="predicted"/>
<keyword evidence="4" id="KW-0539">Nucleus</keyword>
<feature type="domain" description="HORMA" evidence="7">
    <location>
        <begin position="31"/>
        <end position="232"/>
    </location>
</feature>
<feature type="compositionally biased region" description="Low complexity" evidence="6">
    <location>
        <begin position="462"/>
        <end position="473"/>
    </location>
</feature>
<evidence type="ECO:0000256" key="2">
    <source>
        <dbReference type="ARBA" id="ARBA00004286"/>
    </source>
</evidence>
<dbReference type="InterPro" id="IPR051294">
    <property type="entry name" value="HORMA_MeioticProgression"/>
</dbReference>
<evidence type="ECO:0000256" key="1">
    <source>
        <dbReference type="ARBA" id="ARBA00004123"/>
    </source>
</evidence>